<keyword evidence="3" id="KW-1185">Reference proteome</keyword>
<dbReference type="Pfam" id="PF06985">
    <property type="entry name" value="HET"/>
    <property type="match status" value="1"/>
</dbReference>
<dbReference type="PANTHER" id="PTHR33112">
    <property type="entry name" value="DOMAIN PROTEIN, PUTATIVE-RELATED"/>
    <property type="match status" value="1"/>
</dbReference>
<name>A0A2J6R4B7_HYAVF</name>
<proteinExistence type="predicted"/>
<evidence type="ECO:0000313" key="3">
    <source>
        <dbReference type="Proteomes" id="UP000235786"/>
    </source>
</evidence>
<evidence type="ECO:0000259" key="1">
    <source>
        <dbReference type="Pfam" id="PF06985"/>
    </source>
</evidence>
<sequence length="638" mass="72818">MNSPEELWIALANSRLGSIETESPSDEHLEAIQIFLERLETLTSMTASVSTDLCDRKPCPRCQERLFPLRTGTLKWREVEDGAHNLQCPICQFLFDWLPLEKLPTLRRERDLPNTIRAVLKVGHLDPYMENILSVGCQYDDRTTGSDCAFQIAAAWMTTCIKEHSNCVIELPVLPTRVLDVGPLDSSQNPRLYYGGDHKALYFALSYRWNQDGAADYQTTGSNVEAYQTSIPLSTLPQIMQDAILITRKFGVRYLWIDALCIIQDSESDWKIEAKEMTRIYSNSTLTISAAADPTKENDGIFRPRSRLHTRPFNVKSVWPDGSAKYVFADRRFTNDGARPQTVLDTRAWILQEQLLSPRVLSYSNEELYWDCLSVYASESFPGGIPGFYDADLKLEDLRFFKDAVLGASNHLPSQVRLYESWKKVVETYSEREMTKETDKVAALLGVAQAASILFEDQFLVGLWRKQLWRDLLWWVKKPEIAARPKNFAAPSWSWASIIAPISYDLRGDDSARHIEQCIEVLHAEAESDQTLPVLHGKLILRGRIVELTFQGSKRASITNLPRWKEDMEATDFSEVVCLIVGFSSYYVYAIGLIAKEVEGTYTRVGRVEWMRSPVEFGWDEQQRKWATDTPLATITMV</sequence>
<accession>A0A2J6R4B7</accession>
<dbReference type="InterPro" id="IPR010730">
    <property type="entry name" value="HET"/>
</dbReference>
<feature type="domain" description="Heterokaryon incompatibility" evidence="1">
    <location>
        <begin position="202"/>
        <end position="353"/>
    </location>
</feature>
<gene>
    <name evidence="2" type="ORF">L207DRAFT_498861</name>
</gene>
<protein>
    <submittedName>
        <fullName evidence="2">HET-domain-containing protein</fullName>
    </submittedName>
</protein>
<dbReference type="PANTHER" id="PTHR33112:SF10">
    <property type="entry name" value="TOL"/>
    <property type="match status" value="1"/>
</dbReference>
<dbReference type="OrthoDB" id="3488642at2759"/>
<dbReference type="Proteomes" id="UP000235786">
    <property type="component" value="Unassembled WGS sequence"/>
</dbReference>
<dbReference type="EMBL" id="KZ613956">
    <property type="protein sequence ID" value="PMD33366.1"/>
    <property type="molecule type" value="Genomic_DNA"/>
</dbReference>
<evidence type="ECO:0000313" key="2">
    <source>
        <dbReference type="EMBL" id="PMD33366.1"/>
    </source>
</evidence>
<reference evidence="2 3" key="1">
    <citation type="submission" date="2016-04" db="EMBL/GenBank/DDBJ databases">
        <title>A degradative enzymes factory behind the ericoid mycorrhizal symbiosis.</title>
        <authorList>
            <consortium name="DOE Joint Genome Institute"/>
            <person name="Martino E."/>
            <person name="Morin E."/>
            <person name="Grelet G."/>
            <person name="Kuo A."/>
            <person name="Kohler A."/>
            <person name="Daghino S."/>
            <person name="Barry K."/>
            <person name="Choi C."/>
            <person name="Cichocki N."/>
            <person name="Clum A."/>
            <person name="Copeland A."/>
            <person name="Hainaut M."/>
            <person name="Haridas S."/>
            <person name="Labutti K."/>
            <person name="Lindquist E."/>
            <person name="Lipzen A."/>
            <person name="Khouja H.-R."/>
            <person name="Murat C."/>
            <person name="Ohm R."/>
            <person name="Olson A."/>
            <person name="Spatafora J."/>
            <person name="Veneault-Fourrey C."/>
            <person name="Henrissat B."/>
            <person name="Grigoriev I."/>
            <person name="Martin F."/>
            <person name="Perotto S."/>
        </authorList>
    </citation>
    <scope>NUCLEOTIDE SEQUENCE [LARGE SCALE GENOMIC DNA]</scope>
    <source>
        <strain evidence="2 3">F</strain>
    </source>
</reference>
<dbReference type="AlphaFoldDB" id="A0A2J6R4B7"/>
<organism evidence="2 3">
    <name type="scientific">Hyaloscypha variabilis (strain UAMH 11265 / GT02V1 / F)</name>
    <name type="common">Meliniomyces variabilis</name>
    <dbReference type="NCBI Taxonomy" id="1149755"/>
    <lineage>
        <taxon>Eukaryota</taxon>
        <taxon>Fungi</taxon>
        <taxon>Dikarya</taxon>
        <taxon>Ascomycota</taxon>
        <taxon>Pezizomycotina</taxon>
        <taxon>Leotiomycetes</taxon>
        <taxon>Helotiales</taxon>
        <taxon>Hyaloscyphaceae</taxon>
        <taxon>Hyaloscypha</taxon>
        <taxon>Hyaloscypha variabilis</taxon>
    </lineage>
</organism>